<evidence type="ECO:0000313" key="2">
    <source>
        <dbReference type="Proteomes" id="UP000828941"/>
    </source>
</evidence>
<gene>
    <name evidence="1" type="ORF">L6164_037313</name>
</gene>
<comment type="caution">
    <text evidence="1">The sequence shown here is derived from an EMBL/GenBank/DDBJ whole genome shotgun (WGS) entry which is preliminary data.</text>
</comment>
<proteinExistence type="predicted"/>
<reference evidence="1 2" key="1">
    <citation type="journal article" date="2022" name="DNA Res.">
        <title>Chromosomal-level genome assembly of the orchid tree Bauhinia variegata (Leguminosae; Cercidoideae) supports the allotetraploid origin hypothesis of Bauhinia.</title>
        <authorList>
            <person name="Zhong Y."/>
            <person name="Chen Y."/>
            <person name="Zheng D."/>
            <person name="Pang J."/>
            <person name="Liu Y."/>
            <person name="Luo S."/>
            <person name="Meng S."/>
            <person name="Qian L."/>
            <person name="Wei D."/>
            <person name="Dai S."/>
            <person name="Zhou R."/>
        </authorList>
    </citation>
    <scope>NUCLEOTIDE SEQUENCE [LARGE SCALE GENOMIC DNA]</scope>
    <source>
        <strain evidence="1">BV-YZ2020</strain>
    </source>
</reference>
<evidence type="ECO:0000313" key="1">
    <source>
        <dbReference type="EMBL" id="KAI4297421.1"/>
    </source>
</evidence>
<name>A0ACB9KJU0_BAUVA</name>
<dbReference type="EMBL" id="CM039439">
    <property type="protein sequence ID" value="KAI4297421.1"/>
    <property type="molecule type" value="Genomic_DNA"/>
</dbReference>
<sequence>MRFFLRSCQSAASLKLPISELSQAKEADTSLSPSLESVFLIFVSATIFILIMLQGAGFWLTRPDLVPSRRITKSQFSFHPVAGVPPRHSKV</sequence>
<protein>
    <submittedName>
        <fullName evidence="1">Uncharacterized protein</fullName>
    </submittedName>
</protein>
<accession>A0ACB9KJU0</accession>
<keyword evidence="2" id="KW-1185">Reference proteome</keyword>
<organism evidence="1 2">
    <name type="scientific">Bauhinia variegata</name>
    <name type="common">Purple orchid tree</name>
    <name type="synonym">Phanera variegata</name>
    <dbReference type="NCBI Taxonomy" id="167791"/>
    <lineage>
        <taxon>Eukaryota</taxon>
        <taxon>Viridiplantae</taxon>
        <taxon>Streptophyta</taxon>
        <taxon>Embryophyta</taxon>
        <taxon>Tracheophyta</taxon>
        <taxon>Spermatophyta</taxon>
        <taxon>Magnoliopsida</taxon>
        <taxon>eudicotyledons</taxon>
        <taxon>Gunneridae</taxon>
        <taxon>Pentapetalae</taxon>
        <taxon>rosids</taxon>
        <taxon>fabids</taxon>
        <taxon>Fabales</taxon>
        <taxon>Fabaceae</taxon>
        <taxon>Cercidoideae</taxon>
        <taxon>Cercideae</taxon>
        <taxon>Bauhiniinae</taxon>
        <taxon>Bauhinia</taxon>
    </lineage>
</organism>
<dbReference type="Proteomes" id="UP000828941">
    <property type="component" value="Chromosome 14"/>
</dbReference>